<dbReference type="InterPro" id="IPR006119">
    <property type="entry name" value="Resolv_N"/>
</dbReference>
<dbReference type="RefSeq" id="WP_220200309.1">
    <property type="nucleotide sequence ID" value="NZ_BNJF01000012.1"/>
</dbReference>
<feature type="domain" description="Resolvase/invertase-type recombinase catalytic" evidence="6">
    <location>
        <begin position="1"/>
        <end position="134"/>
    </location>
</feature>
<evidence type="ECO:0000256" key="3">
    <source>
        <dbReference type="ARBA" id="ARBA00023125"/>
    </source>
</evidence>
<keyword evidence="3" id="KW-0238">DNA-binding</keyword>
<keyword evidence="2" id="KW-0229">DNA integration</keyword>
<accession>A0A8J3N031</accession>
<reference evidence="7" key="1">
    <citation type="submission" date="2020-10" db="EMBL/GenBank/DDBJ databases">
        <title>Taxonomic study of unclassified bacteria belonging to the class Ktedonobacteria.</title>
        <authorList>
            <person name="Yabe S."/>
            <person name="Wang C.M."/>
            <person name="Zheng Y."/>
            <person name="Sakai Y."/>
            <person name="Cavaletti L."/>
            <person name="Monciardini P."/>
            <person name="Donadio S."/>
        </authorList>
    </citation>
    <scope>NUCLEOTIDE SEQUENCE</scope>
    <source>
        <strain evidence="7">SOSP1-1</strain>
    </source>
</reference>
<dbReference type="PANTHER" id="PTHR30461">
    <property type="entry name" value="DNA-INVERTASE FROM LAMBDOID PROPHAGE"/>
    <property type="match status" value="1"/>
</dbReference>
<dbReference type="Proteomes" id="UP000612362">
    <property type="component" value="Unassembled WGS sequence"/>
</dbReference>
<dbReference type="GO" id="GO:0000150">
    <property type="term" value="F:DNA strand exchange activity"/>
    <property type="evidence" value="ECO:0007669"/>
    <property type="project" value="InterPro"/>
</dbReference>
<dbReference type="AlphaFoldDB" id="A0A8J3N031"/>
<evidence type="ECO:0000256" key="5">
    <source>
        <dbReference type="PIRSR" id="PIRSR606118-50"/>
    </source>
</evidence>
<dbReference type="FunFam" id="3.40.50.1390:FF:000001">
    <property type="entry name" value="DNA recombinase"/>
    <property type="match status" value="1"/>
</dbReference>
<gene>
    <name evidence="7" type="ORF">KSX_95580</name>
</gene>
<dbReference type="Gene3D" id="3.40.50.1390">
    <property type="entry name" value="Resolvase, N-terminal catalytic domain"/>
    <property type="match status" value="1"/>
</dbReference>
<dbReference type="SUPFAM" id="SSF53041">
    <property type="entry name" value="Resolvase-like"/>
    <property type="match status" value="1"/>
</dbReference>
<dbReference type="InterPro" id="IPR006118">
    <property type="entry name" value="Recombinase_CS"/>
</dbReference>
<sequence length="187" mass="21538">MKIGYIRVSNDKQTTILQEDAMKHEECKRVFTDKMTGKRFDRPEYLRMLDLARPGDVIVVWRLDRLGRSLKELIETVTDLAARGIELKSLKENIDTTTPTGKFMFHIIAALTEFERDLISERTQAGLEAARARGRKGGRPAATKKMSVANLERAKEFYASRTMSVTEIMKRTGFRSRTTFYKYVVHV</sequence>
<organism evidence="7 8">
    <name type="scientific">Ktedonospora formicarum</name>
    <dbReference type="NCBI Taxonomy" id="2778364"/>
    <lineage>
        <taxon>Bacteria</taxon>
        <taxon>Bacillati</taxon>
        <taxon>Chloroflexota</taxon>
        <taxon>Ktedonobacteria</taxon>
        <taxon>Ktedonobacterales</taxon>
        <taxon>Ktedonobacteraceae</taxon>
        <taxon>Ktedonospora</taxon>
    </lineage>
</organism>
<dbReference type="PANTHER" id="PTHR30461:SF2">
    <property type="entry name" value="SERINE RECOMBINASE PINE-RELATED"/>
    <property type="match status" value="1"/>
</dbReference>
<dbReference type="InterPro" id="IPR036162">
    <property type="entry name" value="Resolvase-like_N_sf"/>
</dbReference>
<keyword evidence="8" id="KW-1185">Reference proteome</keyword>
<dbReference type="SMART" id="SM00857">
    <property type="entry name" value="Resolvase"/>
    <property type="match status" value="1"/>
</dbReference>
<dbReference type="InterPro" id="IPR050639">
    <property type="entry name" value="SSR_resolvase"/>
</dbReference>
<dbReference type="PROSITE" id="PS00398">
    <property type="entry name" value="RECOMBINASES_2"/>
    <property type="match status" value="1"/>
</dbReference>
<dbReference type="GO" id="GO:0003677">
    <property type="term" value="F:DNA binding"/>
    <property type="evidence" value="ECO:0007669"/>
    <property type="project" value="UniProtKB-KW"/>
</dbReference>
<evidence type="ECO:0000256" key="1">
    <source>
        <dbReference type="ARBA" id="ARBA00009913"/>
    </source>
</evidence>
<comment type="similarity">
    <text evidence="1">Belongs to the site-specific recombinase resolvase family.</text>
</comment>
<proteinExistence type="inferred from homology"/>
<comment type="caution">
    <text evidence="7">The sequence shown here is derived from an EMBL/GenBank/DDBJ whole genome shotgun (WGS) entry which is preliminary data.</text>
</comment>
<dbReference type="EMBL" id="BNJF01000012">
    <property type="protein sequence ID" value="GHO51395.1"/>
    <property type="molecule type" value="Genomic_DNA"/>
</dbReference>
<dbReference type="CDD" id="cd03768">
    <property type="entry name" value="SR_ResInv"/>
    <property type="match status" value="1"/>
</dbReference>
<evidence type="ECO:0000313" key="7">
    <source>
        <dbReference type="EMBL" id="GHO51395.1"/>
    </source>
</evidence>
<evidence type="ECO:0000259" key="6">
    <source>
        <dbReference type="PROSITE" id="PS51736"/>
    </source>
</evidence>
<dbReference type="Pfam" id="PF00239">
    <property type="entry name" value="Resolvase"/>
    <property type="match status" value="1"/>
</dbReference>
<dbReference type="PROSITE" id="PS51736">
    <property type="entry name" value="RECOMBINASES_3"/>
    <property type="match status" value="1"/>
</dbReference>
<protein>
    <submittedName>
        <fullName evidence="7">Resolvase</fullName>
    </submittedName>
</protein>
<evidence type="ECO:0000256" key="2">
    <source>
        <dbReference type="ARBA" id="ARBA00022908"/>
    </source>
</evidence>
<evidence type="ECO:0000313" key="8">
    <source>
        <dbReference type="Proteomes" id="UP000612362"/>
    </source>
</evidence>
<feature type="active site" description="O-(5'-phospho-DNA)-serine intermediate" evidence="5">
    <location>
        <position position="9"/>
    </location>
</feature>
<dbReference type="GO" id="GO:0015074">
    <property type="term" value="P:DNA integration"/>
    <property type="evidence" value="ECO:0007669"/>
    <property type="project" value="UniProtKB-KW"/>
</dbReference>
<evidence type="ECO:0000256" key="4">
    <source>
        <dbReference type="ARBA" id="ARBA00023172"/>
    </source>
</evidence>
<name>A0A8J3N031_9CHLR</name>
<keyword evidence="4" id="KW-0233">DNA recombination</keyword>